<dbReference type="GO" id="GO:0000727">
    <property type="term" value="P:double-strand break repair via break-induced replication"/>
    <property type="evidence" value="ECO:0007669"/>
    <property type="project" value="TreeGrafter"/>
</dbReference>
<gene>
    <name evidence="10" type="ORF">B0T16DRAFT_428167</name>
</gene>
<keyword evidence="6 8" id="KW-0131">Cell cycle</keyword>
<feature type="compositionally biased region" description="Basic residues" evidence="9">
    <location>
        <begin position="92"/>
        <end position="101"/>
    </location>
</feature>
<sequence>MDSETKARYEGQSLALRAELKTWEGSWAKDHGGKKPSREDIKQNPDIAQKYKQYNKLRDILSGKIPPESANSQERDRKRKDTDNLPPQTPSKRSKVFHTPRKSQSQITPADLPGPPAEITTPSISRTLFSPALPTSIGPTPQKDGRVLGLFDLLGQTPSRTNKDAPNPAPVAAAPSKRRGSALDSSRTPNTSGRYIELIGLTTPLHERNGRSNARGTSTPSSSARKSGFATPAFLRRTAAPLPPVDENGEWSVGPLRLPKKPMVRSLSNMVAGLRKMEDEALNDEEDAMREMEMEAEGIPPVGKNKPLPALPAEEPEEKRQAEVEVDDSQAAAEEKAQLRREKPVLLGGFDDENAYDSSDAEQLDRGQPLRVFKKKGQKRTTRRSNMKPTRARRPAAAAGQEEEDGDDGEVVPETQFDATKATNDLDGDDLLEGLSGSDFEGEISDFDEEDEGKPKAKGPAARGKAKGKAADDKDKDKDKKEGTVKKAVRMVKASAHANFKRLKLKNKGTKGGPGYNSRFRRKR</sequence>
<feature type="compositionally biased region" description="Acidic residues" evidence="9">
    <location>
        <begin position="440"/>
        <end position="452"/>
    </location>
</feature>
<dbReference type="EMBL" id="JAULSV010000003">
    <property type="protein sequence ID" value="KAK0649390.1"/>
    <property type="molecule type" value="Genomic_DNA"/>
</dbReference>
<keyword evidence="4 8" id="KW-0235">DNA replication</keyword>
<evidence type="ECO:0000256" key="4">
    <source>
        <dbReference type="ARBA" id="ARBA00022705"/>
    </source>
</evidence>
<feature type="compositionally biased region" description="Acidic residues" evidence="9">
    <location>
        <begin position="350"/>
        <end position="362"/>
    </location>
</feature>
<evidence type="ECO:0000313" key="11">
    <source>
        <dbReference type="Proteomes" id="UP001174936"/>
    </source>
</evidence>
<dbReference type="Gene3D" id="1.10.10.1460">
    <property type="match status" value="1"/>
</dbReference>
<proteinExistence type="inferred from homology"/>
<accession>A0AA39YCK0</accession>
<dbReference type="Proteomes" id="UP001174936">
    <property type="component" value="Unassembled WGS sequence"/>
</dbReference>
<dbReference type="GO" id="GO:0006270">
    <property type="term" value="P:DNA replication initiation"/>
    <property type="evidence" value="ECO:0007669"/>
    <property type="project" value="UniProtKB-UniRule"/>
</dbReference>
<feature type="compositionally biased region" description="Polar residues" evidence="9">
    <location>
        <begin position="211"/>
        <end position="225"/>
    </location>
</feature>
<evidence type="ECO:0000256" key="1">
    <source>
        <dbReference type="ARBA" id="ARBA00004123"/>
    </source>
</evidence>
<evidence type="ECO:0000256" key="9">
    <source>
        <dbReference type="SAM" id="MobiDB-lite"/>
    </source>
</evidence>
<feature type="compositionally biased region" description="Acidic residues" evidence="9">
    <location>
        <begin position="401"/>
        <end position="411"/>
    </location>
</feature>
<feature type="compositionally biased region" description="Polar residues" evidence="9">
    <location>
        <begin position="183"/>
        <end position="193"/>
    </location>
</feature>
<dbReference type="InterPro" id="IPR040203">
    <property type="entry name" value="Sld2"/>
</dbReference>
<feature type="compositionally biased region" description="Basic residues" evidence="9">
    <location>
        <begin position="372"/>
        <end position="394"/>
    </location>
</feature>
<dbReference type="Pfam" id="PF11719">
    <property type="entry name" value="Drc1-Sld2"/>
    <property type="match status" value="1"/>
</dbReference>
<feature type="compositionally biased region" description="Basic residues" evidence="9">
    <location>
        <begin position="499"/>
        <end position="509"/>
    </location>
</feature>
<evidence type="ECO:0000256" key="3">
    <source>
        <dbReference type="ARBA" id="ARBA00018363"/>
    </source>
</evidence>
<dbReference type="GO" id="GO:0003697">
    <property type="term" value="F:single-stranded DNA binding"/>
    <property type="evidence" value="ECO:0007669"/>
    <property type="project" value="TreeGrafter"/>
</dbReference>
<evidence type="ECO:0000256" key="6">
    <source>
        <dbReference type="ARBA" id="ARBA00023306"/>
    </source>
</evidence>
<evidence type="ECO:0000256" key="7">
    <source>
        <dbReference type="ARBA" id="ARBA00025253"/>
    </source>
</evidence>
<dbReference type="InterPro" id="IPR021110">
    <property type="entry name" value="DNA_rep_checkpnt_protein"/>
</dbReference>
<evidence type="ECO:0000256" key="5">
    <source>
        <dbReference type="ARBA" id="ARBA00023242"/>
    </source>
</evidence>
<evidence type="ECO:0000256" key="2">
    <source>
        <dbReference type="ARBA" id="ARBA00007276"/>
    </source>
</evidence>
<dbReference type="GO" id="GO:0031261">
    <property type="term" value="C:DNA replication preinitiation complex"/>
    <property type="evidence" value="ECO:0007669"/>
    <property type="project" value="TreeGrafter"/>
</dbReference>
<feature type="compositionally biased region" description="Basic and acidic residues" evidence="9">
    <location>
        <begin position="469"/>
        <end position="485"/>
    </location>
</feature>
<feature type="compositionally biased region" description="Basic and acidic residues" evidence="9">
    <location>
        <begin position="73"/>
        <end position="83"/>
    </location>
</feature>
<dbReference type="PANTHER" id="PTHR28124">
    <property type="entry name" value="DNA REPLICATION REGULATOR SLD2"/>
    <property type="match status" value="1"/>
</dbReference>
<dbReference type="GO" id="GO:0003688">
    <property type="term" value="F:DNA replication origin binding"/>
    <property type="evidence" value="ECO:0007669"/>
    <property type="project" value="TreeGrafter"/>
</dbReference>
<feature type="region of interest" description="Disordered" evidence="9">
    <location>
        <begin position="22"/>
        <end position="231"/>
    </location>
</feature>
<evidence type="ECO:0000313" key="10">
    <source>
        <dbReference type="EMBL" id="KAK0649390.1"/>
    </source>
</evidence>
<reference evidence="10" key="1">
    <citation type="submission" date="2023-06" db="EMBL/GenBank/DDBJ databases">
        <title>Genome-scale phylogeny and comparative genomics of the fungal order Sordariales.</title>
        <authorList>
            <consortium name="Lawrence Berkeley National Laboratory"/>
            <person name="Hensen N."/>
            <person name="Bonometti L."/>
            <person name="Westerberg I."/>
            <person name="Brannstrom I.O."/>
            <person name="Guillou S."/>
            <person name="Cros-Aarteil S."/>
            <person name="Calhoun S."/>
            <person name="Haridas S."/>
            <person name="Kuo A."/>
            <person name="Mondo S."/>
            <person name="Pangilinan J."/>
            <person name="Riley R."/>
            <person name="Labutti K."/>
            <person name="Andreopoulos B."/>
            <person name="Lipzen A."/>
            <person name="Chen C."/>
            <person name="Yanf M."/>
            <person name="Daum C."/>
            <person name="Ng V."/>
            <person name="Clum A."/>
            <person name="Steindorff A."/>
            <person name="Ohm R."/>
            <person name="Martin F."/>
            <person name="Silar P."/>
            <person name="Natvig D."/>
            <person name="Lalanne C."/>
            <person name="Gautier V."/>
            <person name="Ament-Velasquez S.L."/>
            <person name="Kruys A."/>
            <person name="Hutchinson M.I."/>
            <person name="Powell A.J."/>
            <person name="Barry K."/>
            <person name="Miller A.N."/>
            <person name="Grigoriev I.V."/>
            <person name="Debuchy R."/>
            <person name="Gladieux P."/>
            <person name="Thoren M.H."/>
            <person name="Johannesson H."/>
        </authorList>
    </citation>
    <scope>NUCLEOTIDE SEQUENCE</scope>
    <source>
        <strain evidence="10">SMH2532-1</strain>
    </source>
</reference>
<comment type="similarity">
    <text evidence="2 8">Belongs to the SLD2 family.</text>
</comment>
<comment type="caution">
    <text evidence="10">The sequence shown here is derived from an EMBL/GenBank/DDBJ whole genome shotgun (WGS) entry which is preliminary data.</text>
</comment>
<comment type="subcellular location">
    <subcellularLocation>
        <location evidence="1 8">Nucleus</location>
    </subcellularLocation>
</comment>
<dbReference type="GO" id="GO:1902977">
    <property type="term" value="P:mitotic DNA replication preinitiation complex assembly"/>
    <property type="evidence" value="ECO:0007669"/>
    <property type="project" value="TreeGrafter"/>
</dbReference>
<keyword evidence="11" id="KW-1185">Reference proteome</keyword>
<evidence type="ECO:0000256" key="8">
    <source>
        <dbReference type="RuleBase" id="RU367067"/>
    </source>
</evidence>
<feature type="compositionally biased region" description="Basic and acidic residues" evidence="9">
    <location>
        <begin position="22"/>
        <end position="43"/>
    </location>
</feature>
<keyword evidence="5 8" id="KW-0539">Nucleus</keyword>
<organism evidence="10 11">
    <name type="scientific">Cercophora newfieldiana</name>
    <dbReference type="NCBI Taxonomy" id="92897"/>
    <lineage>
        <taxon>Eukaryota</taxon>
        <taxon>Fungi</taxon>
        <taxon>Dikarya</taxon>
        <taxon>Ascomycota</taxon>
        <taxon>Pezizomycotina</taxon>
        <taxon>Sordariomycetes</taxon>
        <taxon>Sordariomycetidae</taxon>
        <taxon>Sordariales</taxon>
        <taxon>Lasiosphaeriaceae</taxon>
        <taxon>Cercophora</taxon>
    </lineage>
</organism>
<feature type="compositionally biased region" description="Basic and acidic residues" evidence="9">
    <location>
        <begin position="333"/>
        <end position="344"/>
    </location>
</feature>
<dbReference type="PANTHER" id="PTHR28124:SF1">
    <property type="entry name" value="DNA REPLICATION REGULATOR SLD2"/>
    <property type="match status" value="1"/>
</dbReference>
<protein>
    <recommendedName>
        <fullName evidence="3 8">DNA replication regulator SLD2</fullName>
    </recommendedName>
</protein>
<dbReference type="AlphaFoldDB" id="A0AA39YCK0"/>
<dbReference type="CDD" id="cd22289">
    <property type="entry name" value="RecQL4_SLD2_NTD"/>
    <property type="match status" value="1"/>
</dbReference>
<comment type="function">
    <text evidence="7 8">Has a role in the initiation of DNA replication. Required at S-phase checkpoint.</text>
</comment>
<dbReference type="FunFam" id="1.10.10.1460:FF:000001">
    <property type="entry name" value="DNA replication regulator Sld2"/>
    <property type="match status" value="1"/>
</dbReference>
<name>A0AA39YCK0_9PEZI</name>
<feature type="region of interest" description="Disordered" evidence="9">
    <location>
        <begin position="283"/>
        <end position="524"/>
    </location>
</feature>